<evidence type="ECO:0000256" key="1">
    <source>
        <dbReference type="SAM" id="MobiDB-lite"/>
    </source>
</evidence>
<evidence type="ECO:0000313" key="3">
    <source>
        <dbReference type="EMBL" id="PPK67486.1"/>
    </source>
</evidence>
<feature type="region of interest" description="Disordered" evidence="1">
    <location>
        <begin position="26"/>
        <end position="52"/>
    </location>
</feature>
<dbReference type="RefSeq" id="WP_146108042.1">
    <property type="nucleotide sequence ID" value="NZ_CP154825.1"/>
</dbReference>
<evidence type="ECO:0000313" key="4">
    <source>
        <dbReference type="Proteomes" id="UP000239203"/>
    </source>
</evidence>
<dbReference type="OrthoDB" id="163809at2"/>
<dbReference type="PROSITE" id="PS51257">
    <property type="entry name" value="PROKAR_LIPOPROTEIN"/>
    <property type="match status" value="1"/>
</dbReference>
<name>A0A2S6GQL3_9PSEU</name>
<gene>
    <name evidence="3" type="ORF">CLV40_107150</name>
</gene>
<protein>
    <recommendedName>
        <fullName evidence="5">Lipoprotein</fullName>
    </recommendedName>
</protein>
<dbReference type="AlphaFoldDB" id="A0A2S6GQL3"/>
<keyword evidence="2" id="KW-0732">Signal</keyword>
<organism evidence="3 4">
    <name type="scientific">Actinokineospora auranticolor</name>
    <dbReference type="NCBI Taxonomy" id="155976"/>
    <lineage>
        <taxon>Bacteria</taxon>
        <taxon>Bacillati</taxon>
        <taxon>Actinomycetota</taxon>
        <taxon>Actinomycetes</taxon>
        <taxon>Pseudonocardiales</taxon>
        <taxon>Pseudonocardiaceae</taxon>
        <taxon>Actinokineospora</taxon>
    </lineage>
</organism>
<keyword evidence="4" id="KW-1185">Reference proteome</keyword>
<evidence type="ECO:0008006" key="5">
    <source>
        <dbReference type="Google" id="ProtNLM"/>
    </source>
</evidence>
<feature type="chain" id="PRO_5039230117" description="Lipoprotein" evidence="2">
    <location>
        <begin position="26"/>
        <end position="150"/>
    </location>
</feature>
<dbReference type="Proteomes" id="UP000239203">
    <property type="component" value="Unassembled WGS sequence"/>
</dbReference>
<reference evidence="3 4" key="1">
    <citation type="submission" date="2018-02" db="EMBL/GenBank/DDBJ databases">
        <title>Genomic Encyclopedia of Archaeal and Bacterial Type Strains, Phase II (KMG-II): from individual species to whole genera.</title>
        <authorList>
            <person name="Goeker M."/>
        </authorList>
    </citation>
    <scope>NUCLEOTIDE SEQUENCE [LARGE SCALE GENOMIC DNA]</scope>
    <source>
        <strain evidence="3 4">YU 961-1</strain>
    </source>
</reference>
<proteinExistence type="predicted"/>
<evidence type="ECO:0000256" key="2">
    <source>
        <dbReference type="SAM" id="SignalP"/>
    </source>
</evidence>
<comment type="caution">
    <text evidence="3">The sequence shown here is derived from an EMBL/GenBank/DDBJ whole genome shotgun (WGS) entry which is preliminary data.</text>
</comment>
<feature type="signal peptide" evidence="2">
    <location>
        <begin position="1"/>
        <end position="25"/>
    </location>
</feature>
<sequence>MKAKAVIRLLVVAFALLALSACGKADPQASGTAGGAGGTPGTPDPTAAPGAPLGAEFDLARGKTTTVSGTGAAPGVQITFREVTADSRCKPGQTCIWEGDATVVLNLAGSEVEVHTNKQFAVEAAAGGYRVKLAKLDVDGVVATLVVDRV</sequence>
<accession>A0A2S6GQL3</accession>
<dbReference type="EMBL" id="PTIX01000007">
    <property type="protein sequence ID" value="PPK67486.1"/>
    <property type="molecule type" value="Genomic_DNA"/>
</dbReference>